<name>A0AA86W077_9FABA</name>
<evidence type="ECO:0000313" key="2">
    <source>
        <dbReference type="EMBL" id="CAJ1972205.1"/>
    </source>
</evidence>
<proteinExistence type="predicted"/>
<evidence type="ECO:0000313" key="3">
    <source>
        <dbReference type="Proteomes" id="UP001189624"/>
    </source>
</evidence>
<protein>
    <submittedName>
        <fullName evidence="2">Uncharacterized protein</fullName>
    </submittedName>
</protein>
<evidence type="ECO:0000256" key="1">
    <source>
        <dbReference type="SAM" id="Coils"/>
    </source>
</evidence>
<keyword evidence="3" id="KW-1185">Reference proteome</keyword>
<dbReference type="Gramene" id="rna-AYBTSS11_LOCUS24254">
    <property type="protein sequence ID" value="CAJ1972205.1"/>
    <property type="gene ID" value="gene-AYBTSS11_LOCUS24254"/>
</dbReference>
<dbReference type="AlphaFoldDB" id="A0AA86W077"/>
<sequence>MRANASAANFGGHANDKFCKVKSSLLGSEALSKLFDIRRGSRSTIEAPVTFTLSWLIKKVKYLLLAGMVPWYTTGNCCETMDRSNYNRLNCLGKLIRFLSRKNNDHIREGIEEILKEILVRAKDAIVFKVPTVTIFGALSGRGGTNPLDINDLSCLNHISTKLLKNLKKKYAILEKENRALSLKLVQLEQEREQERGRIAQQRVESRKKTLTLALEDKNTLEQKNANAKRDEEESFHASFMVVKPHDDVENLIPPQMAPKMFACIYDNGDMIPNPENGVLFKSDTCIMVHLHRDFTFSQLIEIVLQRAQRDPTNPPPVLHFRFPTQICGRHATYITTKIEDDNDLDGAMDITEANPTLRSLEICTTYNTGHN</sequence>
<gene>
    <name evidence="2" type="ORF">AYBTSS11_LOCUS24254</name>
</gene>
<organism evidence="2 3">
    <name type="scientific">Sphenostylis stenocarpa</name>
    <dbReference type="NCBI Taxonomy" id="92480"/>
    <lineage>
        <taxon>Eukaryota</taxon>
        <taxon>Viridiplantae</taxon>
        <taxon>Streptophyta</taxon>
        <taxon>Embryophyta</taxon>
        <taxon>Tracheophyta</taxon>
        <taxon>Spermatophyta</taxon>
        <taxon>Magnoliopsida</taxon>
        <taxon>eudicotyledons</taxon>
        <taxon>Gunneridae</taxon>
        <taxon>Pentapetalae</taxon>
        <taxon>rosids</taxon>
        <taxon>fabids</taxon>
        <taxon>Fabales</taxon>
        <taxon>Fabaceae</taxon>
        <taxon>Papilionoideae</taxon>
        <taxon>50 kb inversion clade</taxon>
        <taxon>NPAAA clade</taxon>
        <taxon>indigoferoid/millettioid clade</taxon>
        <taxon>Phaseoleae</taxon>
        <taxon>Sphenostylis</taxon>
    </lineage>
</organism>
<keyword evidence="1" id="KW-0175">Coiled coil</keyword>
<dbReference type="EMBL" id="OY731405">
    <property type="protein sequence ID" value="CAJ1972205.1"/>
    <property type="molecule type" value="Genomic_DNA"/>
</dbReference>
<reference evidence="2" key="1">
    <citation type="submission" date="2023-10" db="EMBL/GenBank/DDBJ databases">
        <authorList>
            <person name="Domelevo Entfellner J.-B."/>
        </authorList>
    </citation>
    <scope>NUCLEOTIDE SEQUENCE</scope>
</reference>
<dbReference type="Proteomes" id="UP001189624">
    <property type="component" value="Chromosome 8"/>
</dbReference>
<feature type="coiled-coil region" evidence="1">
    <location>
        <begin position="157"/>
        <end position="231"/>
    </location>
</feature>
<accession>A0AA86W077</accession>